<sequence length="165" mass="18243">MAEGWDKVAKVVQSKIVCSTDRVDINTGKPRSKGYGFLEFSTHAHALACLRYLNFRNTKQAFVKQLADGKVPEGDNKSAHQISRRSLRVMFSIENAQIIKKRELRSTISHRKGDANDREDAKSARGGASKQRGGKSSKSSSKPSSKSSTKSAGGRKDSKKRFNKK</sequence>
<evidence type="ECO:0000313" key="2">
    <source>
        <dbReference type="Proteomes" id="UP001150603"/>
    </source>
</evidence>
<dbReference type="Proteomes" id="UP001150603">
    <property type="component" value="Unassembled WGS sequence"/>
</dbReference>
<keyword evidence="2" id="KW-1185">Reference proteome</keyword>
<reference evidence="1" key="1">
    <citation type="submission" date="2022-07" db="EMBL/GenBank/DDBJ databases">
        <title>Phylogenomic reconstructions and comparative analyses of Kickxellomycotina fungi.</title>
        <authorList>
            <person name="Reynolds N.K."/>
            <person name="Stajich J.E."/>
            <person name="Barry K."/>
            <person name="Grigoriev I.V."/>
            <person name="Crous P."/>
            <person name="Smith M.E."/>
        </authorList>
    </citation>
    <scope>NUCLEOTIDE SEQUENCE</scope>
    <source>
        <strain evidence="1">NRRL 5244</strain>
    </source>
</reference>
<accession>A0ACC1J9L7</accession>
<organism evidence="1 2">
    <name type="scientific">Linderina macrospora</name>
    <dbReference type="NCBI Taxonomy" id="4868"/>
    <lineage>
        <taxon>Eukaryota</taxon>
        <taxon>Fungi</taxon>
        <taxon>Fungi incertae sedis</taxon>
        <taxon>Zoopagomycota</taxon>
        <taxon>Kickxellomycotina</taxon>
        <taxon>Kickxellomycetes</taxon>
        <taxon>Kickxellales</taxon>
        <taxon>Kickxellaceae</taxon>
        <taxon>Linderina</taxon>
    </lineage>
</organism>
<comment type="caution">
    <text evidence="1">The sequence shown here is derived from an EMBL/GenBank/DDBJ whole genome shotgun (WGS) entry which is preliminary data.</text>
</comment>
<dbReference type="EMBL" id="JANBPW010001778">
    <property type="protein sequence ID" value="KAJ1943166.1"/>
    <property type="molecule type" value="Genomic_DNA"/>
</dbReference>
<evidence type="ECO:0000313" key="1">
    <source>
        <dbReference type="EMBL" id="KAJ1943166.1"/>
    </source>
</evidence>
<gene>
    <name evidence="1" type="primary">NOP4_2</name>
    <name evidence="1" type="ORF">FBU59_002995</name>
</gene>
<protein>
    <submittedName>
        <fullName evidence="1">RNA recognition motif-containing protein</fullName>
    </submittedName>
</protein>
<proteinExistence type="predicted"/>
<name>A0ACC1J9L7_9FUNG</name>